<name>A0ABR4A557_9LECA</name>
<dbReference type="InterPro" id="IPR017972">
    <property type="entry name" value="Cyt_P450_CS"/>
</dbReference>
<evidence type="ECO:0000313" key="10">
    <source>
        <dbReference type="Proteomes" id="UP001590950"/>
    </source>
</evidence>
<dbReference type="InterPro" id="IPR036396">
    <property type="entry name" value="Cyt_P450_sf"/>
</dbReference>
<comment type="caution">
    <text evidence="9">The sequence shown here is derived from an EMBL/GenBank/DDBJ whole genome shotgun (WGS) entry which is preliminary data.</text>
</comment>
<evidence type="ECO:0000256" key="5">
    <source>
        <dbReference type="ARBA" id="ARBA00023004"/>
    </source>
</evidence>
<dbReference type="InterPro" id="IPR001128">
    <property type="entry name" value="Cyt_P450"/>
</dbReference>
<dbReference type="PANTHER" id="PTHR24287">
    <property type="entry name" value="P450, PUTATIVE (EUROFUNG)-RELATED"/>
    <property type="match status" value="1"/>
</dbReference>
<gene>
    <name evidence="9" type="ORF">N7G274_006256</name>
</gene>
<dbReference type="PRINTS" id="PR00385">
    <property type="entry name" value="P450"/>
</dbReference>
<keyword evidence="8" id="KW-0812">Transmembrane</keyword>
<dbReference type="InterPro" id="IPR002974">
    <property type="entry name" value="Cyt_P450_E_CYP52_ascomycetes"/>
</dbReference>
<evidence type="ECO:0008006" key="11">
    <source>
        <dbReference type="Google" id="ProtNLM"/>
    </source>
</evidence>
<keyword evidence="6 7" id="KW-0503">Monooxygenase</keyword>
<keyword evidence="8" id="KW-0472">Membrane</keyword>
<evidence type="ECO:0000256" key="3">
    <source>
        <dbReference type="ARBA" id="ARBA00022723"/>
    </source>
</evidence>
<comment type="similarity">
    <text evidence="2 7">Belongs to the cytochrome P450 family.</text>
</comment>
<dbReference type="Proteomes" id="UP001590950">
    <property type="component" value="Unassembled WGS sequence"/>
</dbReference>
<keyword evidence="7" id="KW-0349">Heme</keyword>
<dbReference type="EMBL" id="JBEFKJ010000019">
    <property type="protein sequence ID" value="KAL2040798.1"/>
    <property type="molecule type" value="Genomic_DNA"/>
</dbReference>
<evidence type="ECO:0000256" key="4">
    <source>
        <dbReference type="ARBA" id="ARBA00023002"/>
    </source>
</evidence>
<dbReference type="SUPFAM" id="SSF48264">
    <property type="entry name" value="Cytochrome P450"/>
    <property type="match status" value="1"/>
</dbReference>
<accession>A0ABR4A557</accession>
<dbReference type="Gene3D" id="1.10.630.10">
    <property type="entry name" value="Cytochrome P450"/>
    <property type="match status" value="1"/>
</dbReference>
<protein>
    <recommendedName>
        <fullName evidence="11">Cytochrome P450</fullName>
    </recommendedName>
</protein>
<keyword evidence="10" id="KW-1185">Reference proteome</keyword>
<feature type="transmembrane region" description="Helical" evidence="8">
    <location>
        <begin position="21"/>
        <end position="39"/>
    </location>
</feature>
<comment type="cofactor">
    <cofactor evidence="1">
        <name>heme</name>
        <dbReference type="ChEBI" id="CHEBI:30413"/>
    </cofactor>
</comment>
<dbReference type="CDD" id="cd11063">
    <property type="entry name" value="CYP52"/>
    <property type="match status" value="1"/>
</dbReference>
<evidence type="ECO:0000313" key="9">
    <source>
        <dbReference type="EMBL" id="KAL2040798.1"/>
    </source>
</evidence>
<dbReference type="InterPro" id="IPR047146">
    <property type="entry name" value="Cyt_P450_E_CYP52_fungi"/>
</dbReference>
<evidence type="ECO:0000256" key="2">
    <source>
        <dbReference type="ARBA" id="ARBA00010617"/>
    </source>
</evidence>
<keyword evidence="8" id="KW-1133">Transmembrane helix</keyword>
<evidence type="ECO:0000256" key="6">
    <source>
        <dbReference type="ARBA" id="ARBA00023033"/>
    </source>
</evidence>
<evidence type="ECO:0000256" key="1">
    <source>
        <dbReference type="ARBA" id="ARBA00001971"/>
    </source>
</evidence>
<sequence length="531" mass="60575">MRDILDIYTPRCFLEVLAWPRLVNAILLLCFAYALYILAQSYHEYREDVAFGLRHGCLPPPELPNKLPLGIDWLRKLWRSDAEQHLLAFLCSIADGFEPRNMLSQYFLFGPRAYHILDPRNLEAVQSTNFEDYGFGVRYEVFAPLLGHGIFTQEGPAWKHSRELLRKQFIRTQYQKSDSFSEHIDNLLACLPVSGEAIDLQPLFFKLTLDTTTALLLGSSVYSLKGDLVADTEIKAFAENFEVAQSGLAKRFRLAPWQFFYSPPMFRRACAEVHRFVDNYIRERSVNAQKEGEMPSSDSFVDQLAQEASSHTMLRDQLLNILLAGRDTTACCLSWTMRLLIRHDAIMGRLRREIRSVIGEDQHPSREQIKRMPFLASVIKESLRLFPPVPLNNRTATKTTILPRGGGPDGTAPILVRRGELVVYSQYVNARRKNIYGPDADEFRPERWEGHSHANPFGWAYFPFNGGPRACLGQDFALMEVSYTIVRLLQRFPVIKLPADETRGVIGNEKQRLTLVLACGEGCRVELGGKK</sequence>
<dbReference type="Pfam" id="PF00067">
    <property type="entry name" value="p450"/>
    <property type="match status" value="1"/>
</dbReference>
<organism evidence="9 10">
    <name type="scientific">Stereocaulon virgatum</name>
    <dbReference type="NCBI Taxonomy" id="373712"/>
    <lineage>
        <taxon>Eukaryota</taxon>
        <taxon>Fungi</taxon>
        <taxon>Dikarya</taxon>
        <taxon>Ascomycota</taxon>
        <taxon>Pezizomycotina</taxon>
        <taxon>Lecanoromycetes</taxon>
        <taxon>OSLEUM clade</taxon>
        <taxon>Lecanoromycetidae</taxon>
        <taxon>Lecanorales</taxon>
        <taxon>Lecanorineae</taxon>
        <taxon>Stereocaulaceae</taxon>
        <taxon>Stereocaulon</taxon>
    </lineage>
</organism>
<evidence type="ECO:0000256" key="7">
    <source>
        <dbReference type="RuleBase" id="RU000461"/>
    </source>
</evidence>
<dbReference type="PANTHER" id="PTHR24287:SF18">
    <property type="entry name" value="CYTOCHROME P450 MONOOXYGENASE APDE-RELATED"/>
    <property type="match status" value="1"/>
</dbReference>
<keyword evidence="5 7" id="KW-0408">Iron</keyword>
<dbReference type="PROSITE" id="PS00086">
    <property type="entry name" value="CYTOCHROME_P450"/>
    <property type="match status" value="1"/>
</dbReference>
<keyword evidence="4 7" id="KW-0560">Oxidoreductase</keyword>
<keyword evidence="3 7" id="KW-0479">Metal-binding</keyword>
<evidence type="ECO:0000256" key="8">
    <source>
        <dbReference type="SAM" id="Phobius"/>
    </source>
</evidence>
<dbReference type="PRINTS" id="PR01239">
    <property type="entry name" value="EP450IICYP52"/>
</dbReference>
<proteinExistence type="inferred from homology"/>
<reference evidence="9 10" key="1">
    <citation type="submission" date="2024-09" db="EMBL/GenBank/DDBJ databases">
        <title>Rethinking Asexuality: The Enigmatic Case of Functional Sexual Genes in Lepraria (Stereocaulaceae).</title>
        <authorList>
            <person name="Doellman M."/>
            <person name="Sun Y."/>
            <person name="Barcenas-Pena A."/>
            <person name="Lumbsch H.T."/>
            <person name="Grewe F."/>
        </authorList>
    </citation>
    <scope>NUCLEOTIDE SEQUENCE [LARGE SCALE GENOMIC DNA]</scope>
    <source>
        <strain evidence="9 10">Mercado 3170</strain>
    </source>
</reference>